<gene>
    <name evidence="1" type="ORF">ACFQ3W_20780</name>
</gene>
<evidence type="ECO:0000313" key="1">
    <source>
        <dbReference type="EMBL" id="MFD1178713.1"/>
    </source>
</evidence>
<accession>A0ABW3S2J1</accession>
<proteinExistence type="predicted"/>
<evidence type="ECO:0000313" key="2">
    <source>
        <dbReference type="Proteomes" id="UP001597262"/>
    </source>
</evidence>
<name>A0ABW3S2J1_9BACL</name>
<organism evidence="1 2">
    <name type="scientific">Paenibacillus puldeungensis</name>
    <dbReference type="NCBI Taxonomy" id="696536"/>
    <lineage>
        <taxon>Bacteria</taxon>
        <taxon>Bacillati</taxon>
        <taxon>Bacillota</taxon>
        <taxon>Bacilli</taxon>
        <taxon>Bacillales</taxon>
        <taxon>Paenibacillaceae</taxon>
        <taxon>Paenibacillus</taxon>
    </lineage>
</organism>
<comment type="caution">
    <text evidence="1">The sequence shown here is derived from an EMBL/GenBank/DDBJ whole genome shotgun (WGS) entry which is preliminary data.</text>
</comment>
<dbReference type="Proteomes" id="UP001597262">
    <property type="component" value="Unassembled WGS sequence"/>
</dbReference>
<dbReference type="EMBL" id="JBHTLM010000019">
    <property type="protein sequence ID" value="MFD1178713.1"/>
    <property type="molecule type" value="Genomic_DNA"/>
</dbReference>
<keyword evidence="2" id="KW-1185">Reference proteome</keyword>
<protein>
    <submittedName>
        <fullName evidence="1">Uncharacterized protein</fullName>
    </submittedName>
</protein>
<reference evidence="2" key="1">
    <citation type="journal article" date="2019" name="Int. J. Syst. Evol. Microbiol.">
        <title>The Global Catalogue of Microorganisms (GCM) 10K type strain sequencing project: providing services to taxonomists for standard genome sequencing and annotation.</title>
        <authorList>
            <consortium name="The Broad Institute Genomics Platform"/>
            <consortium name="The Broad Institute Genome Sequencing Center for Infectious Disease"/>
            <person name="Wu L."/>
            <person name="Ma J."/>
        </authorList>
    </citation>
    <scope>NUCLEOTIDE SEQUENCE [LARGE SCALE GENOMIC DNA]</scope>
    <source>
        <strain evidence="2">CCUG 59189</strain>
    </source>
</reference>
<sequence>MVQVKPGAVNDPELFVYLARTESEEGFEIIKMISSDADLEIDWYDNSMHQAYAVVPEELFGDRGWPEPTVQRKQFLQNLLSHEGIAAKLEEQLPRA</sequence>
<dbReference type="RefSeq" id="WP_379321152.1">
    <property type="nucleotide sequence ID" value="NZ_JBHTLM010000019.1"/>
</dbReference>